<dbReference type="RefSeq" id="XP_015519542.2">
    <property type="nucleotide sequence ID" value="XM_015664056.2"/>
</dbReference>
<keyword evidence="1" id="KW-1133">Transmembrane helix</keyword>
<sequence length="404" mass="46893">MFNLAIFYGLIGLGSLCLGIFAYDQLYGSPLKHPEEGLGVGRSWKDAGEIGETDDSLATLSEIQQVIDLQRRIIHDQMIDYQYPNGRYNISANKLEDLVIERNGNPIRSVVVSTWRSGSTFFGDIFTASPGVFYHFEPLVDFGINKIRGPPLASQALKNLKALFSCDYSSLDRYLERVKNRTYIFRANPPLWAQCQAHPSICYNHKFLSEMCKLFPFQLMKILRPTLHIAQELLADEKLGVRLVFLTRDPRGVFQSRKHRSFCQEGLDCSDPSLLCKDMVSDYNTAVELQKKYPSTFRVLRYEDLSLEPHKEVKKLIEFYGLDFHPNIKKYIDTHTKYDFGDPYTTFRDSKIAPFHWRTELEFEEVEEIQRNCFVPMKHWGYVPALNISHQREFNPVTNYMPHL</sequence>
<keyword evidence="1" id="KW-0472">Membrane</keyword>
<dbReference type="InterPro" id="IPR000863">
    <property type="entry name" value="Sulfotransferase_dom"/>
</dbReference>
<evidence type="ECO:0000256" key="1">
    <source>
        <dbReference type="SAM" id="Phobius"/>
    </source>
</evidence>
<keyword evidence="1" id="KW-0812">Transmembrane</keyword>
<dbReference type="InterPro" id="IPR027417">
    <property type="entry name" value="P-loop_NTPase"/>
</dbReference>
<evidence type="ECO:0000313" key="3">
    <source>
        <dbReference type="Proteomes" id="UP000829291"/>
    </source>
</evidence>
<dbReference type="OrthoDB" id="7648254at2759"/>
<dbReference type="SUPFAM" id="SSF52540">
    <property type="entry name" value="P-loop containing nucleoside triphosphate hydrolases"/>
    <property type="match status" value="1"/>
</dbReference>
<dbReference type="PANTHER" id="PTHR10704">
    <property type="entry name" value="CARBOHYDRATE SULFOTRANSFERASE"/>
    <property type="match status" value="1"/>
</dbReference>
<dbReference type="KEGG" id="nlo:107224119"/>
<evidence type="ECO:0000313" key="4">
    <source>
        <dbReference type="RefSeq" id="XP_015519542.2"/>
    </source>
</evidence>
<dbReference type="PANTHER" id="PTHR10704:SF44">
    <property type="entry name" value="LD35051P-RELATED"/>
    <property type="match status" value="1"/>
</dbReference>
<evidence type="ECO:0000259" key="2">
    <source>
        <dbReference type="Pfam" id="PF00685"/>
    </source>
</evidence>
<dbReference type="GO" id="GO:0001517">
    <property type="term" value="F:N-acetylglucosamine 6-O-sulfotransferase activity"/>
    <property type="evidence" value="ECO:0007669"/>
    <property type="project" value="TreeGrafter"/>
</dbReference>
<keyword evidence="3" id="KW-1185">Reference proteome</keyword>
<feature type="domain" description="Sulfotransferase" evidence="2">
    <location>
        <begin position="109"/>
        <end position="338"/>
    </location>
</feature>
<dbReference type="Gene3D" id="3.40.50.300">
    <property type="entry name" value="P-loop containing nucleotide triphosphate hydrolases"/>
    <property type="match status" value="1"/>
</dbReference>
<dbReference type="Pfam" id="PF00685">
    <property type="entry name" value="Sulfotransfer_1"/>
    <property type="match status" value="1"/>
</dbReference>
<gene>
    <name evidence="4" type="primary">LOC107224119</name>
</gene>
<organism evidence="4">
    <name type="scientific">Neodiprion lecontei</name>
    <name type="common">Redheaded pine sawfly</name>
    <dbReference type="NCBI Taxonomy" id="441921"/>
    <lineage>
        <taxon>Eukaryota</taxon>
        <taxon>Metazoa</taxon>
        <taxon>Ecdysozoa</taxon>
        <taxon>Arthropoda</taxon>
        <taxon>Hexapoda</taxon>
        <taxon>Insecta</taxon>
        <taxon>Pterygota</taxon>
        <taxon>Neoptera</taxon>
        <taxon>Endopterygota</taxon>
        <taxon>Hymenoptera</taxon>
        <taxon>Tenthredinoidea</taxon>
        <taxon>Diprionidae</taxon>
        <taxon>Diprioninae</taxon>
        <taxon>Neodiprion</taxon>
    </lineage>
</organism>
<accession>A0A6J0BZ40</accession>
<reference evidence="4" key="1">
    <citation type="submission" date="2025-08" db="UniProtKB">
        <authorList>
            <consortium name="RefSeq"/>
        </authorList>
    </citation>
    <scope>IDENTIFICATION</scope>
    <source>
        <tissue evidence="4">Thorax and Abdomen</tissue>
    </source>
</reference>
<proteinExistence type="predicted"/>
<feature type="transmembrane region" description="Helical" evidence="1">
    <location>
        <begin position="6"/>
        <end position="23"/>
    </location>
</feature>
<dbReference type="FunCoup" id="A0A6J0BZ40">
    <property type="interactions" value="224"/>
</dbReference>
<name>A0A6J0BZ40_NEOLC</name>
<dbReference type="AlphaFoldDB" id="A0A6J0BZ40"/>
<dbReference type="GeneID" id="107224119"/>
<dbReference type="GO" id="GO:0006044">
    <property type="term" value="P:N-acetylglucosamine metabolic process"/>
    <property type="evidence" value="ECO:0007669"/>
    <property type="project" value="TreeGrafter"/>
</dbReference>
<dbReference type="InParanoid" id="A0A6J0BZ40"/>
<dbReference type="Proteomes" id="UP000829291">
    <property type="component" value="Chromosome 3"/>
</dbReference>
<protein>
    <submittedName>
        <fullName evidence="4">Carbohydrate sulfotransferase 4-like</fullName>
    </submittedName>
</protein>
<dbReference type="GO" id="GO:0006790">
    <property type="term" value="P:sulfur compound metabolic process"/>
    <property type="evidence" value="ECO:0007669"/>
    <property type="project" value="TreeGrafter"/>
</dbReference>
<dbReference type="InterPro" id="IPR051135">
    <property type="entry name" value="Gal/GlcNAc/GalNAc_ST"/>
</dbReference>